<gene>
    <name evidence="2" type="ORF">CLV72_102168</name>
</gene>
<accession>A0A2T0Q9M2</accession>
<evidence type="ECO:0000256" key="1">
    <source>
        <dbReference type="SAM" id="MobiDB-lite"/>
    </source>
</evidence>
<dbReference type="Proteomes" id="UP000237846">
    <property type="component" value="Unassembled WGS sequence"/>
</dbReference>
<evidence type="ECO:0008006" key="4">
    <source>
        <dbReference type="Google" id="ProtNLM"/>
    </source>
</evidence>
<evidence type="ECO:0000313" key="3">
    <source>
        <dbReference type="Proteomes" id="UP000237846"/>
    </source>
</evidence>
<dbReference type="EMBL" id="PVZC01000002">
    <property type="protein sequence ID" value="PRY00537.1"/>
    <property type="molecule type" value="Genomic_DNA"/>
</dbReference>
<sequence>MRRVIAILLAVVLLGGVGWFVWRQLRPAAVEVHGVAGSEKLPFLRDERVVARFRELGYELVVEAVGSRQIATHPRLREVDFAFPSSETAAARVQQELETTEQWLPFDSPMVVLSWQPVVDALTAEGLVETDAGGAQVLDMAALFELLGEDARWDGLREPVPELARGQIMVRTTDVRTSNSAAMYLALAGYLGNGETPVAASDVDDELMEPLAELFLDQGELASSSEYLFENYAARGVSYSPMVFTYESHFVDEAMRADTRVREGMAVMYPSPSVVSGHVVVPVPGSETGSEVGRLLTEDPELQRLAAEYGFRPREAPDAFAEVVAGLDQPARQEIADVIGAPTYESLERMIQWIEDEYQDSGMAAPAPADPGADIAPRSGEGA</sequence>
<dbReference type="OrthoDB" id="5418945at2"/>
<feature type="region of interest" description="Disordered" evidence="1">
    <location>
        <begin position="361"/>
        <end position="383"/>
    </location>
</feature>
<protein>
    <recommendedName>
        <fullName evidence="4">Extracellular solute-binding protein</fullName>
    </recommendedName>
</protein>
<keyword evidence="3" id="KW-1185">Reference proteome</keyword>
<feature type="compositionally biased region" description="Low complexity" evidence="1">
    <location>
        <begin position="364"/>
        <end position="377"/>
    </location>
</feature>
<dbReference type="RefSeq" id="WP_106242067.1">
    <property type="nucleotide sequence ID" value="NZ_PVZC01000002.1"/>
</dbReference>
<reference evidence="2 3" key="1">
    <citation type="submission" date="2018-03" db="EMBL/GenBank/DDBJ databases">
        <title>Genomic Encyclopedia of Archaeal and Bacterial Type Strains, Phase II (KMG-II): from individual species to whole genera.</title>
        <authorList>
            <person name="Goeker M."/>
        </authorList>
    </citation>
    <scope>NUCLEOTIDE SEQUENCE [LARGE SCALE GENOMIC DNA]</scope>
    <source>
        <strain evidence="2 3">DSM 45601</strain>
    </source>
</reference>
<evidence type="ECO:0000313" key="2">
    <source>
        <dbReference type="EMBL" id="PRY00537.1"/>
    </source>
</evidence>
<organism evidence="2 3">
    <name type="scientific">Allonocardiopsis opalescens</name>
    <dbReference type="NCBI Taxonomy" id="1144618"/>
    <lineage>
        <taxon>Bacteria</taxon>
        <taxon>Bacillati</taxon>
        <taxon>Actinomycetota</taxon>
        <taxon>Actinomycetes</taxon>
        <taxon>Streptosporangiales</taxon>
        <taxon>Allonocardiopsis</taxon>
    </lineage>
</organism>
<dbReference type="AlphaFoldDB" id="A0A2T0Q9M2"/>
<comment type="caution">
    <text evidence="2">The sequence shown here is derived from an EMBL/GenBank/DDBJ whole genome shotgun (WGS) entry which is preliminary data.</text>
</comment>
<proteinExistence type="predicted"/>
<name>A0A2T0Q9M2_9ACTN</name>